<dbReference type="Proteomes" id="UP000015241">
    <property type="component" value="Unassembled WGS sequence"/>
</dbReference>
<dbReference type="HOGENOM" id="CLU_021164_0_0_1"/>
<dbReference type="InterPro" id="IPR032675">
    <property type="entry name" value="LRR_dom_sf"/>
</dbReference>
<dbReference type="SUPFAM" id="SSF52047">
    <property type="entry name" value="RNI-like"/>
    <property type="match status" value="1"/>
</dbReference>
<evidence type="ECO:0000313" key="2">
    <source>
        <dbReference type="Proteomes" id="UP000015241"/>
    </source>
</evidence>
<protein>
    <recommendedName>
        <fullName evidence="3">F-box domain-containing protein</fullName>
    </recommendedName>
</protein>
<dbReference type="Gene3D" id="3.80.10.10">
    <property type="entry name" value="Ribonuclease Inhibitor"/>
    <property type="match status" value="1"/>
</dbReference>
<organism evidence="1 2">
    <name type="scientific">Fomitopsis schrenkii</name>
    <name type="common">Brown rot fungus</name>
    <dbReference type="NCBI Taxonomy" id="2126942"/>
    <lineage>
        <taxon>Eukaryota</taxon>
        <taxon>Fungi</taxon>
        <taxon>Dikarya</taxon>
        <taxon>Basidiomycota</taxon>
        <taxon>Agaricomycotina</taxon>
        <taxon>Agaricomycetes</taxon>
        <taxon>Polyporales</taxon>
        <taxon>Fomitopsis</taxon>
    </lineage>
</organism>
<reference evidence="1 2" key="1">
    <citation type="journal article" date="2012" name="Science">
        <title>The Paleozoic origin of enzymatic lignin decomposition reconstructed from 31 fungal genomes.</title>
        <authorList>
            <person name="Floudas D."/>
            <person name="Binder M."/>
            <person name="Riley R."/>
            <person name="Barry K."/>
            <person name="Blanchette R.A."/>
            <person name="Henrissat B."/>
            <person name="Martinez A.T."/>
            <person name="Otillar R."/>
            <person name="Spatafora J.W."/>
            <person name="Yadav J.S."/>
            <person name="Aerts A."/>
            <person name="Benoit I."/>
            <person name="Boyd A."/>
            <person name="Carlson A."/>
            <person name="Copeland A."/>
            <person name="Coutinho P.M."/>
            <person name="de Vries R.P."/>
            <person name="Ferreira P."/>
            <person name="Findley K."/>
            <person name="Foster B."/>
            <person name="Gaskell J."/>
            <person name="Glotzer D."/>
            <person name="Gorecki P."/>
            <person name="Heitman J."/>
            <person name="Hesse C."/>
            <person name="Hori C."/>
            <person name="Igarashi K."/>
            <person name="Jurgens J.A."/>
            <person name="Kallen N."/>
            <person name="Kersten P."/>
            <person name="Kohler A."/>
            <person name="Kuees U."/>
            <person name="Kumar T.K.A."/>
            <person name="Kuo A."/>
            <person name="LaButti K."/>
            <person name="Larrondo L.F."/>
            <person name="Lindquist E."/>
            <person name="Ling A."/>
            <person name="Lombard V."/>
            <person name="Lucas S."/>
            <person name="Lundell T."/>
            <person name="Martin R."/>
            <person name="McLaughlin D.J."/>
            <person name="Morgenstern I."/>
            <person name="Morin E."/>
            <person name="Murat C."/>
            <person name="Nagy L.G."/>
            <person name="Nolan M."/>
            <person name="Ohm R.A."/>
            <person name="Patyshakuliyeva A."/>
            <person name="Rokas A."/>
            <person name="Ruiz-Duenas F.J."/>
            <person name="Sabat G."/>
            <person name="Salamov A."/>
            <person name="Samejima M."/>
            <person name="Schmutz J."/>
            <person name="Slot J.C."/>
            <person name="St John F."/>
            <person name="Stenlid J."/>
            <person name="Sun H."/>
            <person name="Sun S."/>
            <person name="Syed K."/>
            <person name="Tsang A."/>
            <person name="Wiebenga A."/>
            <person name="Young D."/>
            <person name="Pisabarro A."/>
            <person name="Eastwood D.C."/>
            <person name="Martin F."/>
            <person name="Cullen D."/>
            <person name="Grigoriev I.V."/>
            <person name="Hibbett D.S."/>
        </authorList>
    </citation>
    <scope>NUCLEOTIDE SEQUENCE</scope>
    <source>
        <strain evidence="2">FP-58527</strain>
    </source>
</reference>
<dbReference type="AlphaFoldDB" id="S8ELJ2"/>
<proteinExistence type="predicted"/>
<dbReference type="EMBL" id="KE504127">
    <property type="protein sequence ID" value="EPT04169.1"/>
    <property type="molecule type" value="Genomic_DNA"/>
</dbReference>
<accession>S8ELJ2</accession>
<dbReference type="eggNOG" id="ENOG502SR04">
    <property type="taxonomic scope" value="Eukaryota"/>
</dbReference>
<name>S8ELJ2_FOMSC</name>
<dbReference type="InParanoid" id="S8ELJ2"/>
<dbReference type="STRING" id="743788.S8ELJ2"/>
<keyword evidence="2" id="KW-1185">Reference proteome</keyword>
<evidence type="ECO:0000313" key="1">
    <source>
        <dbReference type="EMBL" id="EPT04169.1"/>
    </source>
</evidence>
<sequence>MAPKVTAHDIIGHLCAFIRDNAADRDQWHTLPALARTCRAFFEPTTAAIWRNLPSLVILAHLLPSDAWEVVSTETNPEYTAEKLVLLRRVLVPFDLARVRVYAPHVQTLADPHSCTHDPHIHFKYAMPQTALQTFLQLLSAAGEVFFANIRRLSVEQLATPYLSALLGPHVEMMRVDGDQVLGDPRTLQALRSIPRRCPQLNHVVIGGRSAARVFLDVVAELVPALENLTTFIMPCSSMPTAVLRAFASSPSLKYLHIALTEVDDSLAEALATSAEANHPAFNGLAQLTLEVTSPEHALQFLALVSSRRLGTLAVYYATVPDAQQVEVFFTALASHPCRRKLYALSLQAPWQLDISARRLTNSTFTPLFKLRLRYLTLDFFVDIDDEGLIAVAKAWPDMERLSLGVKRWLTDHPPRATILGLLALIEHCPRIVHIGYRMQTSILRSYDAIEFNGRPGNGIVTDLAIELEVGDSRIHDSIEVASFLSDICPKLWYIGCLWKTAAELEEDDEEEIEGIDIDDEEDMRNKWDEVVVYIPHFALVRGQERNRLR</sequence>
<evidence type="ECO:0008006" key="3">
    <source>
        <dbReference type="Google" id="ProtNLM"/>
    </source>
</evidence>
<dbReference type="OrthoDB" id="2800603at2759"/>
<gene>
    <name evidence="1" type="ORF">FOMPIDRAFT_1046046</name>
</gene>